<dbReference type="GO" id="GO:0005829">
    <property type="term" value="C:cytosol"/>
    <property type="evidence" value="ECO:0007669"/>
    <property type="project" value="TreeGrafter"/>
</dbReference>
<dbReference type="Gene3D" id="3.90.79.10">
    <property type="entry name" value="Nucleoside Triphosphate Pyrophosphohydrolase"/>
    <property type="match status" value="1"/>
</dbReference>
<reference evidence="1 2" key="1">
    <citation type="submission" date="2020-05" db="EMBL/GenBank/DDBJ databases">
        <title>Identification and distribution of gene clusters putatively required for synthesis of sphingolipid metabolism inhibitors in phylogenetically diverse species of the filamentous fungus Fusarium.</title>
        <authorList>
            <person name="Kim H.-S."/>
            <person name="Busman M."/>
            <person name="Brown D.W."/>
            <person name="Divon H."/>
            <person name="Uhlig S."/>
            <person name="Proctor R.H."/>
        </authorList>
    </citation>
    <scope>NUCLEOTIDE SEQUENCE [LARGE SCALE GENOMIC DNA]</scope>
    <source>
        <strain evidence="1 2">NRRL 66235</strain>
    </source>
</reference>
<dbReference type="EMBL" id="JAAOAN010000678">
    <property type="protein sequence ID" value="KAF5701490.1"/>
    <property type="molecule type" value="Genomic_DNA"/>
</dbReference>
<evidence type="ECO:0000313" key="2">
    <source>
        <dbReference type="Proteomes" id="UP000544331"/>
    </source>
</evidence>
<dbReference type="PANTHER" id="PTHR16099">
    <property type="entry name" value="8-OXO-DGTP DIPHOSPHATES NUDT15"/>
    <property type="match status" value="1"/>
</dbReference>
<keyword evidence="2" id="KW-1185">Reference proteome</keyword>
<dbReference type="AlphaFoldDB" id="A0A8H6D321"/>
<sequence length="260" mass="29652">MEKAQFNSRAVISSLEVRAIKHVATINDVFVEAKKHYITIFVLCEMDVMNAEPQKTLEPQKYEGWIWRTWDDLMKINSNAPGEKLLLRIGIMPGTVLDPIASNTREHHRAHFPPTTFVYSRLALSPLPCSLNRRISHRTAVSLPGLQSALDFRPQIRRYRSPIVIELEPPHQATSSSHPSFSYTLYITWPLRRRRIVALTPSRALILPSSHRLTSAAISAQNLAAYLSRRSPSYQPVLDNPIISKMLLFAIHRGMTKLRL</sequence>
<gene>
    <name evidence="1" type="ORF">FMUND_13855</name>
</gene>
<dbReference type="GO" id="GO:0035539">
    <property type="term" value="F:8-oxo-7,8-dihydrodeoxyguanosine triphosphate pyrophosphatase activity"/>
    <property type="evidence" value="ECO:0007669"/>
    <property type="project" value="TreeGrafter"/>
</dbReference>
<protein>
    <submittedName>
        <fullName evidence="1">ADP-ribose pyrophosphatase</fullName>
    </submittedName>
</protein>
<dbReference type="PANTHER" id="PTHR16099:SF5">
    <property type="entry name" value="NUCLEOTIDE TRIPHOSPHATE DIPHOSPHATASE NUDT15"/>
    <property type="match status" value="1"/>
</dbReference>
<dbReference type="OrthoDB" id="447842at2759"/>
<dbReference type="Proteomes" id="UP000544331">
    <property type="component" value="Unassembled WGS sequence"/>
</dbReference>
<accession>A0A8H6D321</accession>
<comment type="caution">
    <text evidence="1">The sequence shown here is derived from an EMBL/GenBank/DDBJ whole genome shotgun (WGS) entry which is preliminary data.</text>
</comment>
<name>A0A8H6D321_9HYPO</name>
<evidence type="ECO:0000313" key="1">
    <source>
        <dbReference type="EMBL" id="KAF5701490.1"/>
    </source>
</evidence>
<proteinExistence type="predicted"/>
<organism evidence="1 2">
    <name type="scientific">Fusarium mundagurra</name>
    <dbReference type="NCBI Taxonomy" id="1567541"/>
    <lineage>
        <taxon>Eukaryota</taxon>
        <taxon>Fungi</taxon>
        <taxon>Dikarya</taxon>
        <taxon>Ascomycota</taxon>
        <taxon>Pezizomycotina</taxon>
        <taxon>Sordariomycetes</taxon>
        <taxon>Hypocreomycetidae</taxon>
        <taxon>Hypocreales</taxon>
        <taxon>Nectriaceae</taxon>
        <taxon>Fusarium</taxon>
        <taxon>Fusarium fujikuroi species complex</taxon>
    </lineage>
</organism>
<dbReference type="GO" id="GO:0006203">
    <property type="term" value="P:dGTP catabolic process"/>
    <property type="evidence" value="ECO:0007669"/>
    <property type="project" value="TreeGrafter"/>
</dbReference>